<sequence>MVDTSKIVDELVVDAQIDELERLCLPLFDRWCERKSVLPLAYLMSAWPIISLSRLLHALRALLQYHPQTLTPDEYQVVAQILRMGVHSVEEDAEHLVA</sequence>
<dbReference type="EMBL" id="FSRM01000002">
    <property type="protein sequence ID" value="SIO50026.1"/>
    <property type="molecule type" value="Genomic_DNA"/>
</dbReference>
<protein>
    <submittedName>
        <fullName evidence="1">Uncharacterized protein</fullName>
    </submittedName>
</protein>
<dbReference type="Proteomes" id="UP000184693">
    <property type="component" value="Unassembled WGS sequence"/>
</dbReference>
<accession>A0A1N6K116</accession>
<reference evidence="1 2" key="1">
    <citation type="submission" date="2016-11" db="EMBL/GenBank/DDBJ databases">
        <authorList>
            <person name="Jaros S."/>
            <person name="Januszkiewicz K."/>
            <person name="Wedrychowicz H."/>
        </authorList>
    </citation>
    <scope>NUCLEOTIDE SEQUENCE [LARGE SCALE GENOMIC DNA]</scope>
    <source>
        <strain evidence="1 2">GAS86</strain>
    </source>
</reference>
<proteinExistence type="predicted"/>
<organism evidence="1 2">
    <name type="scientific">Paraburkholderia phenazinium</name>
    <dbReference type="NCBI Taxonomy" id="60549"/>
    <lineage>
        <taxon>Bacteria</taxon>
        <taxon>Pseudomonadati</taxon>
        <taxon>Pseudomonadota</taxon>
        <taxon>Betaproteobacteria</taxon>
        <taxon>Burkholderiales</taxon>
        <taxon>Burkholderiaceae</taxon>
        <taxon>Paraburkholderia</taxon>
    </lineage>
</organism>
<gene>
    <name evidence="1" type="ORF">SAMN05444168_5640</name>
</gene>
<name>A0A1N6K116_9BURK</name>
<dbReference type="AlphaFoldDB" id="A0A1N6K116"/>
<evidence type="ECO:0000313" key="2">
    <source>
        <dbReference type="Proteomes" id="UP000184693"/>
    </source>
</evidence>
<evidence type="ECO:0000313" key="1">
    <source>
        <dbReference type="EMBL" id="SIO50026.1"/>
    </source>
</evidence>